<accession>A0ABR7NC80</accession>
<reference evidence="1 2" key="1">
    <citation type="submission" date="2020-08" db="EMBL/GenBank/DDBJ databases">
        <title>Genome public.</title>
        <authorList>
            <person name="Liu C."/>
            <person name="Sun Q."/>
        </authorList>
    </citation>
    <scope>NUCLEOTIDE SEQUENCE [LARGE SCALE GENOMIC DNA]</scope>
    <source>
        <strain evidence="1 2">NSJ-46</strain>
    </source>
</reference>
<comment type="caution">
    <text evidence="1">The sequence shown here is derived from an EMBL/GenBank/DDBJ whole genome shotgun (WGS) entry which is preliminary data.</text>
</comment>
<dbReference type="EMBL" id="JACRSZ010000014">
    <property type="protein sequence ID" value="MBC8574011.1"/>
    <property type="molecule type" value="Genomic_DNA"/>
</dbReference>
<name>A0ABR7NC80_9FIRM</name>
<evidence type="ECO:0000313" key="1">
    <source>
        <dbReference type="EMBL" id="MBC8574011.1"/>
    </source>
</evidence>
<dbReference type="RefSeq" id="WP_249309485.1">
    <property type="nucleotide sequence ID" value="NZ_JACRSZ010000014.1"/>
</dbReference>
<organism evidence="1 2">
    <name type="scientific">Jingyaoa shaoxingensis</name>
    <dbReference type="NCBI Taxonomy" id="2763671"/>
    <lineage>
        <taxon>Bacteria</taxon>
        <taxon>Bacillati</taxon>
        <taxon>Bacillota</taxon>
        <taxon>Clostridia</taxon>
        <taxon>Lachnospirales</taxon>
        <taxon>Lachnospiraceae</taxon>
        <taxon>Jingyaoa</taxon>
    </lineage>
</organism>
<keyword evidence="2" id="KW-1185">Reference proteome</keyword>
<dbReference type="Gene3D" id="2.60.120.380">
    <property type="match status" value="1"/>
</dbReference>
<dbReference type="Proteomes" id="UP000657421">
    <property type="component" value="Unassembled WGS sequence"/>
</dbReference>
<evidence type="ECO:0000313" key="2">
    <source>
        <dbReference type="Proteomes" id="UP000657421"/>
    </source>
</evidence>
<proteinExistence type="predicted"/>
<protein>
    <submittedName>
        <fullName evidence="1">Uncharacterized protein</fullName>
    </submittedName>
</protein>
<sequence length="263" mass="29709">MKKKNRRSYPIVRILITVVLLCMLFGVNVVAASKTVTMKKVSKTYYTYSQVSGFKGTVYHKFVLPSDSVVVVYGNADQLYTFKNLNITLCNSRKKEIRRKDAVNSDCGDLIWYGLKKGTYYLKTSGNSSYILGVTFEKWADKGGCSKSKAYNTAQKKVVKGLMPVGEKSSKADWFKLKVKKKGKLCINIKNGSTGRIHFQIYGPSVKKGYTLTAMESEDEGIYYVRNAKTKKVLKVKPGTYYIKVSRKDKNATGGYAFSWKRQ</sequence>
<dbReference type="SUPFAM" id="SSF89260">
    <property type="entry name" value="Collagen-binding domain"/>
    <property type="match status" value="1"/>
</dbReference>
<gene>
    <name evidence="1" type="ORF">H8716_13105</name>
</gene>